<dbReference type="AlphaFoldDB" id="G2YC94"/>
<feature type="compositionally biased region" description="Low complexity" evidence="1">
    <location>
        <begin position="187"/>
        <end position="209"/>
    </location>
</feature>
<reference evidence="3" key="1">
    <citation type="journal article" date="2011" name="PLoS Genet.">
        <title>Genomic analysis of the necrotrophic fungal pathogens Sclerotinia sclerotiorum and Botrytis cinerea.</title>
        <authorList>
            <person name="Amselem J."/>
            <person name="Cuomo C.A."/>
            <person name="van Kan J.A."/>
            <person name="Viaud M."/>
            <person name="Benito E.P."/>
            <person name="Couloux A."/>
            <person name="Coutinho P.M."/>
            <person name="de Vries R.P."/>
            <person name="Dyer P.S."/>
            <person name="Fillinger S."/>
            <person name="Fournier E."/>
            <person name="Gout L."/>
            <person name="Hahn M."/>
            <person name="Kohn L."/>
            <person name="Lapalu N."/>
            <person name="Plummer K.M."/>
            <person name="Pradier J.M."/>
            <person name="Quevillon E."/>
            <person name="Sharon A."/>
            <person name="Simon A."/>
            <person name="ten Have A."/>
            <person name="Tudzynski B."/>
            <person name="Tudzynski P."/>
            <person name="Wincker P."/>
            <person name="Andrew M."/>
            <person name="Anthouard V."/>
            <person name="Beever R.E."/>
            <person name="Beffa R."/>
            <person name="Benoit I."/>
            <person name="Bouzid O."/>
            <person name="Brault B."/>
            <person name="Chen Z."/>
            <person name="Choquer M."/>
            <person name="Collemare J."/>
            <person name="Cotton P."/>
            <person name="Danchin E.G."/>
            <person name="Da Silva C."/>
            <person name="Gautier A."/>
            <person name="Giraud C."/>
            <person name="Giraud T."/>
            <person name="Gonzalez C."/>
            <person name="Grossetete S."/>
            <person name="Guldener U."/>
            <person name="Henrissat B."/>
            <person name="Howlett B.J."/>
            <person name="Kodira C."/>
            <person name="Kretschmer M."/>
            <person name="Lappartient A."/>
            <person name="Leroch M."/>
            <person name="Levis C."/>
            <person name="Mauceli E."/>
            <person name="Neuveglise C."/>
            <person name="Oeser B."/>
            <person name="Pearson M."/>
            <person name="Poulain J."/>
            <person name="Poussereau N."/>
            <person name="Quesneville H."/>
            <person name="Rascle C."/>
            <person name="Schumacher J."/>
            <person name="Segurens B."/>
            <person name="Sexton A."/>
            <person name="Silva E."/>
            <person name="Sirven C."/>
            <person name="Soanes D.M."/>
            <person name="Talbot N.J."/>
            <person name="Templeton M."/>
            <person name="Yandava C."/>
            <person name="Yarden O."/>
            <person name="Zeng Q."/>
            <person name="Rollins J.A."/>
            <person name="Lebrun M.H."/>
            <person name="Dickman M."/>
        </authorList>
    </citation>
    <scope>NUCLEOTIDE SEQUENCE [LARGE SCALE GENOMIC DNA]</scope>
    <source>
        <strain evidence="3">T4</strain>
    </source>
</reference>
<organism evidence="2 3">
    <name type="scientific">Botryotinia fuckeliana (strain T4)</name>
    <name type="common">Noble rot fungus</name>
    <name type="synonym">Botrytis cinerea</name>
    <dbReference type="NCBI Taxonomy" id="999810"/>
    <lineage>
        <taxon>Eukaryota</taxon>
        <taxon>Fungi</taxon>
        <taxon>Dikarya</taxon>
        <taxon>Ascomycota</taxon>
        <taxon>Pezizomycotina</taxon>
        <taxon>Leotiomycetes</taxon>
        <taxon>Helotiales</taxon>
        <taxon>Sclerotiniaceae</taxon>
        <taxon>Botrytis</taxon>
    </lineage>
</organism>
<feature type="compositionally biased region" description="Low complexity" evidence="1">
    <location>
        <begin position="256"/>
        <end position="266"/>
    </location>
</feature>
<proteinExistence type="predicted"/>
<dbReference type="EMBL" id="FQ790316">
    <property type="protein sequence ID" value="CCD49514.1"/>
    <property type="molecule type" value="Genomic_DNA"/>
</dbReference>
<evidence type="ECO:0000256" key="1">
    <source>
        <dbReference type="SAM" id="MobiDB-lite"/>
    </source>
</evidence>
<sequence>MSNNSRFTFPRTLGGQHQITSQKSSNSKQTQNNERCIYIVQEYACPVHPSLNSPRILHRTPCLQAVLPVALQIDCENYGQISRYDKNRGCMECKTLTVKHPEILKKMQELGMEQESIDHFEKVTSSFSASRRVVELVRSREEMEEMESVRRKEGYDKDAAETERETVRPQPSTVKAENLELEETLEENNTPPSSAESTELETPTLTSATVPAEQIPSDQVATLQSSSLLERETLNQLNQPQAAEIQLPETPPPFSPSRTPSLLSPERLTDNVHIQLDEDWDWDDEEPERVFGEVALAPSFTCQTGDEWIVVGSWKQ</sequence>
<feature type="region of interest" description="Disordered" evidence="1">
    <location>
        <begin position="140"/>
        <end position="217"/>
    </location>
</feature>
<dbReference type="Proteomes" id="UP000008177">
    <property type="component" value="Unplaced contigs"/>
</dbReference>
<evidence type="ECO:0000313" key="3">
    <source>
        <dbReference type="Proteomes" id="UP000008177"/>
    </source>
</evidence>
<name>G2YC94_BOTF4</name>
<accession>G2YC94</accession>
<dbReference type="OrthoDB" id="3559595at2759"/>
<gene>
    <name evidence="2" type="ORF">BofuT4_P098910.1</name>
</gene>
<feature type="region of interest" description="Disordered" evidence="1">
    <location>
        <begin position="245"/>
        <end position="266"/>
    </location>
</feature>
<evidence type="ECO:0000313" key="2">
    <source>
        <dbReference type="EMBL" id="CCD49514.1"/>
    </source>
</evidence>
<dbReference type="HOGENOM" id="CLU_879959_0_0_1"/>
<protein>
    <submittedName>
        <fullName evidence="2">Uncharacterized protein</fullName>
    </submittedName>
</protein>
<feature type="region of interest" description="Disordered" evidence="1">
    <location>
        <begin position="1"/>
        <end position="28"/>
    </location>
</feature>
<feature type="compositionally biased region" description="Basic and acidic residues" evidence="1">
    <location>
        <begin position="140"/>
        <end position="167"/>
    </location>
</feature>
<dbReference type="InParanoid" id="G2YC94"/>